<name>A0ABU2RVE4_9ACTN</name>
<gene>
    <name evidence="1" type="ORF">RM649_34965</name>
</gene>
<protein>
    <recommendedName>
        <fullName evidence="3">HK97 gp10 family phage protein</fullName>
    </recommendedName>
</protein>
<dbReference type="EMBL" id="JAVREX010000029">
    <property type="protein sequence ID" value="MDT0432805.1"/>
    <property type="molecule type" value="Genomic_DNA"/>
</dbReference>
<evidence type="ECO:0000313" key="2">
    <source>
        <dbReference type="Proteomes" id="UP001183777"/>
    </source>
</evidence>
<accession>A0ABU2RVE4</accession>
<dbReference type="RefSeq" id="WP_311661709.1">
    <property type="nucleotide sequence ID" value="NZ_JAVREX010000029.1"/>
</dbReference>
<keyword evidence="2" id="KW-1185">Reference proteome</keyword>
<dbReference type="Proteomes" id="UP001183777">
    <property type="component" value="Unassembled WGS sequence"/>
</dbReference>
<evidence type="ECO:0008006" key="3">
    <source>
        <dbReference type="Google" id="ProtNLM"/>
    </source>
</evidence>
<evidence type="ECO:0000313" key="1">
    <source>
        <dbReference type="EMBL" id="MDT0432805.1"/>
    </source>
</evidence>
<proteinExistence type="predicted"/>
<comment type="caution">
    <text evidence="1">The sequence shown here is derived from an EMBL/GenBank/DDBJ whole genome shotgun (WGS) entry which is preliminary data.</text>
</comment>
<organism evidence="1 2">
    <name type="scientific">Streptomyces salyersiae</name>
    <dbReference type="NCBI Taxonomy" id="3075530"/>
    <lineage>
        <taxon>Bacteria</taxon>
        <taxon>Bacillati</taxon>
        <taxon>Actinomycetota</taxon>
        <taxon>Actinomycetes</taxon>
        <taxon>Kitasatosporales</taxon>
        <taxon>Streptomycetaceae</taxon>
        <taxon>Streptomyces</taxon>
    </lineage>
</organism>
<sequence>MTQRNRLSWNGDTAVRRIQAGEVLGLRLAAEHVLQVSRGRVPIEEATLERSGTASVDEAAGTAGVSYDTPYAVRQHEDMTLRHDAGRTAKFLEKSVDEEAGAVLNIVAAQVRRALRG</sequence>
<reference evidence="2" key="1">
    <citation type="submission" date="2023-07" db="EMBL/GenBank/DDBJ databases">
        <title>30 novel species of actinomycetes from the DSMZ collection.</title>
        <authorList>
            <person name="Nouioui I."/>
        </authorList>
    </citation>
    <scope>NUCLEOTIDE SEQUENCE [LARGE SCALE GENOMIC DNA]</scope>
    <source>
        <strain evidence="2">DSM 41770</strain>
    </source>
</reference>